<dbReference type="Proteomes" id="UP001156666">
    <property type="component" value="Unassembled WGS sequence"/>
</dbReference>
<dbReference type="PANTHER" id="PTHR34386:SF1">
    <property type="entry name" value="GLUTAREDOXIN-LIKE PROTEIN NRDH"/>
    <property type="match status" value="1"/>
</dbReference>
<feature type="chain" id="PRO_5041352082" description="DUF547 domain-containing protein" evidence="1">
    <location>
        <begin position="18"/>
        <end position="503"/>
    </location>
</feature>
<organism evidence="3 4">
    <name type="scientific">Portibacter lacus</name>
    <dbReference type="NCBI Taxonomy" id="1099794"/>
    <lineage>
        <taxon>Bacteria</taxon>
        <taxon>Pseudomonadati</taxon>
        <taxon>Bacteroidota</taxon>
        <taxon>Saprospiria</taxon>
        <taxon>Saprospirales</taxon>
        <taxon>Haliscomenobacteraceae</taxon>
        <taxon>Portibacter</taxon>
    </lineage>
</organism>
<feature type="domain" description="DUF547" evidence="2">
    <location>
        <begin position="68"/>
        <end position="171"/>
    </location>
</feature>
<evidence type="ECO:0000313" key="3">
    <source>
        <dbReference type="EMBL" id="GLR16436.1"/>
    </source>
</evidence>
<protein>
    <recommendedName>
        <fullName evidence="2">DUF547 domain-containing protein</fullName>
    </recommendedName>
</protein>
<sequence>MKLLNFIFLFLCVNTFAFSQSIDQSFFENTDQFFKEYTADGLVNYLAIKQGEDLESLIAIIEQASYAELDPDTKKAYLINAYNLLVIHETIKGYPTSSVQDIPGFFDRKKIKIAGREMTLNDMEKKEILKEFDDPRLHFVLVCGALGCPPITNFAYQGSDIDNQINSQTKKALNNPEFIKVEDDKLQLSQIFKWYAEDFGNSKSAIISFINNYSQQKYAENISVNYYNYDWTLNAASTSFNASSATPANAGRYIVSSTIPQGQIELKIFNNLYSEVIGDNRATFMTSSASFLYGINRRFNFGFNTRYRRVLNNVRPSSPFDVISDIASGSFRQGVTAFGPQIRYAPKPDWPNFSIQSSFVFPIGKDLSGGNGEQYIDWAGPSFYNQFFNDLSLGTRFSLFTDIGLNWEDIGKLSNGRINQVSTPLTAILSFSPTANSILYALGGFTPYYRLPFDYFIQGGFGGKYQFTKNVELELLYTGFTNKYLIANGGGAATYNIGFRFNI</sequence>
<evidence type="ECO:0000259" key="2">
    <source>
        <dbReference type="Pfam" id="PF04784"/>
    </source>
</evidence>
<dbReference type="Pfam" id="PF04784">
    <property type="entry name" value="DUF547"/>
    <property type="match status" value="1"/>
</dbReference>
<dbReference type="EMBL" id="BSOH01000005">
    <property type="protein sequence ID" value="GLR16436.1"/>
    <property type="molecule type" value="Genomic_DNA"/>
</dbReference>
<gene>
    <name evidence="3" type="ORF">GCM10007940_10510</name>
</gene>
<accession>A0AA37WCF0</accession>
<keyword evidence="4" id="KW-1185">Reference proteome</keyword>
<reference evidence="3" key="1">
    <citation type="journal article" date="2014" name="Int. J. Syst. Evol. Microbiol.">
        <title>Complete genome sequence of Corynebacterium casei LMG S-19264T (=DSM 44701T), isolated from a smear-ripened cheese.</title>
        <authorList>
            <consortium name="US DOE Joint Genome Institute (JGI-PGF)"/>
            <person name="Walter F."/>
            <person name="Albersmeier A."/>
            <person name="Kalinowski J."/>
            <person name="Ruckert C."/>
        </authorList>
    </citation>
    <scope>NUCLEOTIDE SEQUENCE</scope>
    <source>
        <strain evidence="3">NBRC 108769</strain>
    </source>
</reference>
<evidence type="ECO:0000256" key="1">
    <source>
        <dbReference type="SAM" id="SignalP"/>
    </source>
</evidence>
<proteinExistence type="predicted"/>
<reference evidence="3" key="2">
    <citation type="submission" date="2023-01" db="EMBL/GenBank/DDBJ databases">
        <title>Draft genome sequence of Portibacter lacus strain NBRC 108769.</title>
        <authorList>
            <person name="Sun Q."/>
            <person name="Mori K."/>
        </authorList>
    </citation>
    <scope>NUCLEOTIDE SEQUENCE</scope>
    <source>
        <strain evidence="3">NBRC 108769</strain>
    </source>
</reference>
<keyword evidence="1" id="KW-0732">Signal</keyword>
<dbReference type="InterPro" id="IPR006869">
    <property type="entry name" value="DUF547"/>
</dbReference>
<dbReference type="PANTHER" id="PTHR34386">
    <property type="entry name" value="GLUTAREDOXIN"/>
    <property type="match status" value="1"/>
</dbReference>
<feature type="signal peptide" evidence="1">
    <location>
        <begin position="1"/>
        <end position="17"/>
    </location>
</feature>
<dbReference type="GO" id="GO:0045454">
    <property type="term" value="P:cell redox homeostasis"/>
    <property type="evidence" value="ECO:0007669"/>
    <property type="project" value="TreeGrafter"/>
</dbReference>
<dbReference type="InterPro" id="IPR051548">
    <property type="entry name" value="Grx-like_ET"/>
</dbReference>
<dbReference type="AlphaFoldDB" id="A0AA37WCF0"/>
<dbReference type="RefSeq" id="WP_235293240.1">
    <property type="nucleotide sequence ID" value="NZ_BSOH01000005.1"/>
</dbReference>
<name>A0AA37WCF0_9BACT</name>
<dbReference type="GO" id="GO:0009055">
    <property type="term" value="F:electron transfer activity"/>
    <property type="evidence" value="ECO:0007669"/>
    <property type="project" value="TreeGrafter"/>
</dbReference>
<evidence type="ECO:0000313" key="4">
    <source>
        <dbReference type="Proteomes" id="UP001156666"/>
    </source>
</evidence>
<comment type="caution">
    <text evidence="3">The sequence shown here is derived from an EMBL/GenBank/DDBJ whole genome shotgun (WGS) entry which is preliminary data.</text>
</comment>